<protein>
    <submittedName>
        <fullName evidence="2">Uncharacterized protein</fullName>
    </submittedName>
</protein>
<feature type="region of interest" description="Disordered" evidence="1">
    <location>
        <begin position="154"/>
        <end position="185"/>
    </location>
</feature>
<feature type="region of interest" description="Disordered" evidence="1">
    <location>
        <begin position="1"/>
        <end position="26"/>
    </location>
</feature>
<comment type="caution">
    <text evidence="2">The sequence shown here is derived from an EMBL/GenBank/DDBJ whole genome shotgun (WGS) entry which is preliminary data.</text>
</comment>
<dbReference type="RefSeq" id="WP_179489776.1">
    <property type="nucleotide sequence ID" value="NZ_JACCBV010000001.1"/>
</dbReference>
<feature type="compositionally biased region" description="Polar residues" evidence="1">
    <location>
        <begin position="16"/>
        <end position="26"/>
    </location>
</feature>
<dbReference type="Proteomes" id="UP000576969">
    <property type="component" value="Unassembled WGS sequence"/>
</dbReference>
<evidence type="ECO:0000313" key="2">
    <source>
        <dbReference type="EMBL" id="NYE20069.1"/>
    </source>
</evidence>
<proteinExistence type="predicted"/>
<keyword evidence="3" id="KW-1185">Reference proteome</keyword>
<dbReference type="AlphaFoldDB" id="A0A7Y9GPA9"/>
<evidence type="ECO:0000313" key="3">
    <source>
        <dbReference type="Proteomes" id="UP000576969"/>
    </source>
</evidence>
<accession>A0A7Y9GPA9</accession>
<name>A0A7Y9GPA9_9MICO</name>
<evidence type="ECO:0000256" key="1">
    <source>
        <dbReference type="SAM" id="MobiDB-lite"/>
    </source>
</evidence>
<reference evidence="2 3" key="1">
    <citation type="submission" date="2020-07" db="EMBL/GenBank/DDBJ databases">
        <title>Sequencing the genomes of 1000 actinobacteria strains.</title>
        <authorList>
            <person name="Klenk H.-P."/>
        </authorList>
    </citation>
    <scope>NUCLEOTIDE SEQUENCE [LARGE SCALE GENOMIC DNA]</scope>
    <source>
        <strain evidence="2 3">DSM 24662</strain>
    </source>
</reference>
<gene>
    <name evidence="2" type="ORF">BJ991_002097</name>
</gene>
<dbReference type="EMBL" id="JACCBV010000001">
    <property type="protein sequence ID" value="NYE20069.1"/>
    <property type="molecule type" value="Genomic_DNA"/>
</dbReference>
<sequence length="185" mass="19853">MGAFDWLFGRNRDTATEQNPPGESASSVAIVEYERMLATAPPETVEKIHYETFERLTTEQRGTIFHRLNDIAIGDAARPHDASAASLAAAATRAERHNPGTMRKVLYDPHGAPGDDPRAGLDNNTLATFLAYELFCTFALTTLAWQAWSPVGDSATGDEAPDSGAQDAFAGPDADSGFDGFFDLG</sequence>
<organism evidence="2 3">
    <name type="scientific">Microbacterium immunditiarum</name>
    <dbReference type="NCBI Taxonomy" id="337480"/>
    <lineage>
        <taxon>Bacteria</taxon>
        <taxon>Bacillati</taxon>
        <taxon>Actinomycetota</taxon>
        <taxon>Actinomycetes</taxon>
        <taxon>Micrococcales</taxon>
        <taxon>Microbacteriaceae</taxon>
        <taxon>Microbacterium</taxon>
    </lineage>
</organism>